<dbReference type="PANTHER" id="PTHR14218:SF15">
    <property type="entry name" value="TRIPEPTIDYL-PEPTIDASE 1"/>
    <property type="match status" value="1"/>
</dbReference>
<dbReference type="CDD" id="cd11377">
    <property type="entry name" value="Pro-peptidase_S53"/>
    <property type="match status" value="1"/>
</dbReference>
<proteinExistence type="predicted"/>
<feature type="chain" id="PRO_5045892387" evidence="8">
    <location>
        <begin position="27"/>
        <end position="737"/>
    </location>
</feature>
<evidence type="ECO:0000256" key="2">
    <source>
        <dbReference type="ARBA" id="ARBA00022670"/>
    </source>
</evidence>
<keyword evidence="5" id="KW-0720">Serine protease</keyword>
<feature type="domain" description="Peptidase S53" evidence="9">
    <location>
        <begin position="250"/>
        <end position="735"/>
    </location>
</feature>
<dbReference type="PANTHER" id="PTHR14218">
    <property type="entry name" value="PROTEASE S8 TRIPEPTIDYL PEPTIDASE I CLN2"/>
    <property type="match status" value="1"/>
</dbReference>
<dbReference type="PROSITE" id="PS51695">
    <property type="entry name" value="SEDOLISIN"/>
    <property type="match status" value="1"/>
</dbReference>
<keyword evidence="7" id="KW-0865">Zymogen</keyword>
<evidence type="ECO:0000256" key="4">
    <source>
        <dbReference type="ARBA" id="ARBA00022801"/>
    </source>
</evidence>
<dbReference type="PROSITE" id="PS00138">
    <property type="entry name" value="SUBTILASE_SER"/>
    <property type="match status" value="1"/>
</dbReference>
<dbReference type="Proteomes" id="UP001634747">
    <property type="component" value="Unassembled WGS sequence"/>
</dbReference>
<comment type="caution">
    <text evidence="10">The sequence shown here is derived from an EMBL/GenBank/DDBJ whole genome shotgun (WGS) entry which is preliminary data.</text>
</comment>
<protein>
    <submittedName>
        <fullName evidence="10">Protease pro-enzyme activation domain-containing protein</fullName>
    </submittedName>
</protein>
<dbReference type="Gene3D" id="3.40.50.200">
    <property type="entry name" value="Peptidase S8/S53 domain"/>
    <property type="match status" value="1"/>
</dbReference>
<keyword evidence="4" id="KW-0378">Hydrolase</keyword>
<dbReference type="SUPFAM" id="SSF52743">
    <property type="entry name" value="Subtilisin-like"/>
    <property type="match status" value="1"/>
</dbReference>
<evidence type="ECO:0000256" key="8">
    <source>
        <dbReference type="SAM" id="SignalP"/>
    </source>
</evidence>
<reference evidence="10 11" key="1">
    <citation type="submission" date="2024-12" db="EMBL/GenBank/DDBJ databases">
        <authorList>
            <person name="Lee Y."/>
        </authorList>
    </citation>
    <scope>NUCLEOTIDE SEQUENCE [LARGE SCALE GENOMIC DNA]</scope>
    <source>
        <strain evidence="10 11">03SUJ4</strain>
    </source>
</reference>
<gene>
    <name evidence="10" type="ORF">ACK2TP_04770</name>
</gene>
<keyword evidence="2 10" id="KW-0645">Protease</keyword>
<evidence type="ECO:0000313" key="11">
    <source>
        <dbReference type="Proteomes" id="UP001634747"/>
    </source>
</evidence>
<dbReference type="GO" id="GO:0008233">
    <property type="term" value="F:peptidase activity"/>
    <property type="evidence" value="ECO:0007669"/>
    <property type="project" value="UniProtKB-KW"/>
</dbReference>
<dbReference type="Pfam" id="PF09286">
    <property type="entry name" value="Pro-kuma_activ"/>
    <property type="match status" value="1"/>
</dbReference>
<evidence type="ECO:0000259" key="9">
    <source>
        <dbReference type="PROSITE" id="PS51695"/>
    </source>
</evidence>
<evidence type="ECO:0000256" key="7">
    <source>
        <dbReference type="ARBA" id="ARBA00023145"/>
    </source>
</evidence>
<evidence type="ECO:0000256" key="5">
    <source>
        <dbReference type="ARBA" id="ARBA00022825"/>
    </source>
</evidence>
<dbReference type="GO" id="GO:0006508">
    <property type="term" value="P:proteolysis"/>
    <property type="evidence" value="ECO:0007669"/>
    <property type="project" value="UniProtKB-KW"/>
</dbReference>
<accession>A0ABW9KIZ6</accession>
<dbReference type="RefSeq" id="WP_263413394.1">
    <property type="nucleotide sequence ID" value="NZ_BAABBH010000001.1"/>
</dbReference>
<dbReference type="SMART" id="SM00944">
    <property type="entry name" value="Pro-kuma_activ"/>
    <property type="match status" value="1"/>
</dbReference>
<evidence type="ECO:0000256" key="1">
    <source>
        <dbReference type="ARBA" id="ARBA00001913"/>
    </source>
</evidence>
<comment type="cofactor">
    <cofactor evidence="1">
        <name>Ca(2+)</name>
        <dbReference type="ChEBI" id="CHEBI:29108"/>
    </cofactor>
</comment>
<feature type="signal peptide" evidence="8">
    <location>
        <begin position="1"/>
        <end position="26"/>
    </location>
</feature>
<keyword evidence="8" id="KW-0732">Signal</keyword>
<sequence>MSFRHHARLSLAAISGFAIASSAASAQGSLAARTLIRGPIQEDVRTVLAGNVRSAAADPANDRGEANATLPLEHMILQLKRSPQQEAALDAYIATLNDSTSSNYHHWLTAAQLGSEYGPAEADIAAVTGWLKSQGFSVNSVAATGMTIDFSGTAGQVKSAFRTSMHRLSVDGANHLANTSDPSIPSAIAGVVEGIASLNDFRPHQLHHAIHPSHFDPRTGQQTTEGTAVSAAGAVHPDYTYTSSGSTYQAVVPGDLATIYNLNPLFSSGVSGQGQTIVVIEDTNVYSTADWTTFRKTFGLSSYTSGSFTQQHPGNCTNPGVNAADGEAILDAEWASAAAPSAAIVLASCADTSTTFGGLIALNNLINSSNPPKIVSISYGESESENGASANAAYASAYKNAVAEGISVFVSSGDEGAASSDANATKATHGIAVSGFASTPYNVAVGGTDFGDTYAGTNSSYWNSTNTSTFASAKSYIPEIPWNDSCASQLIASKSGYSTTYGTSGFCNSTTGKQYYLTTGSGSGGPSGCATGKASTTGVVSGTCKGTAKPSFQTGLLGVPSDGVRDIPDVSLFAANGVWGHYYVYCYTDTANGGTSCSGAPSTWSGAGGTSFASPIMAAMQALVNQKTGSAWGNPNPTYYNLARAEYGSTGNSNCNSTNGASGTSGCTFYDVKQGDIDVNCTGTHNCYRPSGTNGVLSTSTTSYQPAYGTTTGWDFATGIGTVNAYNLVVNWGTVSH</sequence>
<dbReference type="InterPro" id="IPR036852">
    <property type="entry name" value="Peptidase_S8/S53_dom_sf"/>
</dbReference>
<dbReference type="InterPro" id="IPR023828">
    <property type="entry name" value="Peptidase_S8_Ser-AS"/>
</dbReference>
<evidence type="ECO:0000256" key="3">
    <source>
        <dbReference type="ARBA" id="ARBA00022723"/>
    </source>
</evidence>
<dbReference type="SUPFAM" id="SSF54897">
    <property type="entry name" value="Protease propeptides/inhibitors"/>
    <property type="match status" value="1"/>
</dbReference>
<name>A0ABW9KIZ6_9BACT</name>
<dbReference type="EMBL" id="JBJYXY010000001">
    <property type="protein sequence ID" value="MFN2975067.1"/>
    <property type="molecule type" value="Genomic_DNA"/>
</dbReference>
<organism evidence="10 11">
    <name type="scientific">Terriglobus aquaticus</name>
    <dbReference type="NCBI Taxonomy" id="940139"/>
    <lineage>
        <taxon>Bacteria</taxon>
        <taxon>Pseudomonadati</taxon>
        <taxon>Acidobacteriota</taxon>
        <taxon>Terriglobia</taxon>
        <taxon>Terriglobales</taxon>
        <taxon>Acidobacteriaceae</taxon>
        <taxon>Terriglobus</taxon>
    </lineage>
</organism>
<keyword evidence="6" id="KW-0106">Calcium</keyword>
<evidence type="ECO:0000256" key="6">
    <source>
        <dbReference type="ARBA" id="ARBA00022837"/>
    </source>
</evidence>
<dbReference type="InterPro" id="IPR050819">
    <property type="entry name" value="Tripeptidyl-peptidase_I"/>
</dbReference>
<evidence type="ECO:0000313" key="10">
    <source>
        <dbReference type="EMBL" id="MFN2975067.1"/>
    </source>
</evidence>
<keyword evidence="3" id="KW-0479">Metal-binding</keyword>
<dbReference type="InterPro" id="IPR030400">
    <property type="entry name" value="Sedolisin_dom"/>
</dbReference>
<keyword evidence="11" id="KW-1185">Reference proteome</keyword>
<dbReference type="InterPro" id="IPR015366">
    <property type="entry name" value="S53_propep"/>
</dbReference>